<evidence type="ECO:0000313" key="1">
    <source>
        <dbReference type="EMBL" id="WAH44273.1"/>
    </source>
</evidence>
<dbReference type="EMBL" id="CP104067">
    <property type="protein sequence ID" value="WAH44273.1"/>
    <property type="molecule type" value="Genomic_DNA"/>
</dbReference>
<organism evidence="1 2">
    <name type="scientific">Alicyclobacillus fastidiosus</name>
    <dbReference type="NCBI Taxonomy" id="392011"/>
    <lineage>
        <taxon>Bacteria</taxon>
        <taxon>Bacillati</taxon>
        <taxon>Bacillota</taxon>
        <taxon>Bacilli</taxon>
        <taxon>Bacillales</taxon>
        <taxon>Alicyclobacillaceae</taxon>
        <taxon>Alicyclobacillus</taxon>
    </lineage>
</organism>
<reference evidence="1" key="1">
    <citation type="submission" date="2022-08" db="EMBL/GenBank/DDBJ databases">
        <title>Alicyclobacillus fastidiosus DSM 17978, complete genome.</title>
        <authorList>
            <person name="Wang Q."/>
            <person name="Cai R."/>
            <person name="Wang Z."/>
        </authorList>
    </citation>
    <scope>NUCLEOTIDE SEQUENCE</scope>
    <source>
        <strain evidence="1">DSM 17978</strain>
    </source>
</reference>
<keyword evidence="2" id="KW-1185">Reference proteome</keyword>
<evidence type="ECO:0000313" key="2">
    <source>
        <dbReference type="Proteomes" id="UP001164761"/>
    </source>
</evidence>
<proteinExistence type="predicted"/>
<dbReference type="Proteomes" id="UP001164761">
    <property type="component" value="Chromosome"/>
</dbReference>
<accession>A0ABY6ZMV3</accession>
<protein>
    <submittedName>
        <fullName evidence="1">Uncharacterized protein</fullName>
    </submittedName>
</protein>
<sequence length="108" mass="11583">MTLWEAVVSIAVFVVYLPSLCMAECNTLTALQQINSEAGVRVVEVSVMDDVLMNETVPKQMFEGGMSYVVSTKGGVDHACPGTAIQVSGSGSVDEIFVPDCDMRLFTD</sequence>
<name>A0ABY6ZMV3_9BACL</name>
<dbReference type="RefSeq" id="WP_268008169.1">
    <property type="nucleotide sequence ID" value="NZ_CP104067.1"/>
</dbReference>
<gene>
    <name evidence="1" type="ORF">NZD89_13320</name>
</gene>